<dbReference type="Gene3D" id="3.30.565.10">
    <property type="entry name" value="Histidine kinase-like ATPase, C-terminal domain"/>
    <property type="match status" value="1"/>
</dbReference>
<feature type="domain" description="PAC" evidence="16">
    <location>
        <begin position="420"/>
        <end position="472"/>
    </location>
</feature>
<dbReference type="GO" id="GO:0005524">
    <property type="term" value="F:ATP binding"/>
    <property type="evidence" value="ECO:0007669"/>
    <property type="project" value="UniProtKB-KW"/>
</dbReference>
<feature type="transmembrane region" description="Helical" evidence="14">
    <location>
        <begin position="12"/>
        <end position="35"/>
    </location>
</feature>
<dbReference type="RefSeq" id="WP_184663767.1">
    <property type="nucleotide sequence ID" value="NZ_JACHHB010000005.1"/>
</dbReference>
<dbReference type="InterPro" id="IPR005467">
    <property type="entry name" value="His_kinase_dom"/>
</dbReference>
<dbReference type="InterPro" id="IPR036890">
    <property type="entry name" value="HATPase_C_sf"/>
</dbReference>
<feature type="domain" description="Histidine kinase" evidence="15">
    <location>
        <begin position="485"/>
        <end position="705"/>
    </location>
</feature>
<evidence type="ECO:0000313" key="19">
    <source>
        <dbReference type="Proteomes" id="UP000551878"/>
    </source>
</evidence>
<dbReference type="EC" id="2.7.13.3" evidence="3"/>
<keyword evidence="10" id="KW-0067">ATP-binding</keyword>
<keyword evidence="19" id="KW-1185">Reference proteome</keyword>
<keyword evidence="8" id="KW-0547">Nucleotide-binding</keyword>
<dbReference type="InterPro" id="IPR033479">
    <property type="entry name" value="dCache_1"/>
</dbReference>
<dbReference type="PROSITE" id="PS50109">
    <property type="entry name" value="HIS_KIN"/>
    <property type="match status" value="1"/>
</dbReference>
<feature type="domain" description="HAMP" evidence="17">
    <location>
        <begin position="298"/>
        <end position="350"/>
    </location>
</feature>
<dbReference type="GO" id="GO:0005886">
    <property type="term" value="C:plasma membrane"/>
    <property type="evidence" value="ECO:0007669"/>
    <property type="project" value="UniProtKB-SubCell"/>
</dbReference>
<dbReference type="SMART" id="SM00388">
    <property type="entry name" value="HisKA"/>
    <property type="match status" value="1"/>
</dbReference>
<evidence type="ECO:0000259" key="15">
    <source>
        <dbReference type="PROSITE" id="PS50109"/>
    </source>
</evidence>
<dbReference type="CDD" id="cd00130">
    <property type="entry name" value="PAS"/>
    <property type="match status" value="1"/>
</dbReference>
<dbReference type="Proteomes" id="UP000551878">
    <property type="component" value="Unassembled WGS sequence"/>
</dbReference>
<feature type="transmembrane region" description="Helical" evidence="14">
    <location>
        <begin position="276"/>
        <end position="297"/>
    </location>
</feature>
<dbReference type="Pfam" id="PF02518">
    <property type="entry name" value="HATPase_c"/>
    <property type="match status" value="1"/>
</dbReference>
<dbReference type="SMART" id="SM00091">
    <property type="entry name" value="PAS"/>
    <property type="match status" value="1"/>
</dbReference>
<keyword evidence="5" id="KW-0597">Phosphoprotein</keyword>
<comment type="catalytic activity">
    <reaction evidence="1">
        <text>ATP + protein L-histidine = ADP + protein N-phospho-L-histidine.</text>
        <dbReference type="EC" id="2.7.13.3"/>
    </reaction>
</comment>
<keyword evidence="13 14" id="KW-0472">Membrane</keyword>
<sequence length="711" mass="80429">MNKWLPQGLTQRFFLLGLSFVVIPLTIIIVITIIFSQNTLQNQADEQTMQGAETMSDKAQQLFYRHRDLLEMIAGDYIEHGNSDLLIDRLESQMLSDPFFAGIAYYDEDGELLLEDPHVDENIIEVGESILESMRWRRSTFVVSEQVGEEVAVFMAIPVQPKEHGEIDGMILARTNPEYLSNAFQVNKIGEEGRSFLVTDTGEIFVDTHDNELVGERLTDTDYEVDLRLGRMGVYRETLQEEDVLIGFYPIDRLPISAATLQPVSQANAPITTMTVVLAFGWFVIFLFGLMLLSYGARWVIEPVKRITDQAVDYARGESWHMNILKEDDEIRTLEKTMKHMAEGLQEKQRFLQLILESFPYGVIATSPNETITSLNRSGARVLGINQNIVSGKSLDILPSRGLKNHIQGLDFPELQQNQVTNEFTYVNHEGRKLIVKTSSSPLLDENGRVIGIITTFWDHTEREQLEQHLQRSEQLAAIGQMTAGLAHEVKNPLSTVQMASDVIDAEFQQLKTQHQLQGPDVSMVDEALSDIQEETKRLSELVSRFLRMSKSRKNEEKLININQLVTEVVKLVKHQLNQSGIDHAVMVAEQDVCVLGDRNQLVQALLNILLNAKEALKGEKHPYLQVKVQKQESEIQIIIIDNGCGISTKKLNRIFNPFFSTKQEGTGLGLSITHDIIRDHQGQIEVDSEIGHGTEFKLTLPVSECHKGER</sequence>
<keyword evidence="12" id="KW-0902">Two-component regulatory system</keyword>
<dbReference type="SMART" id="SM00387">
    <property type="entry name" value="HATPase_c"/>
    <property type="match status" value="1"/>
</dbReference>
<evidence type="ECO:0000256" key="10">
    <source>
        <dbReference type="ARBA" id="ARBA00022840"/>
    </source>
</evidence>
<evidence type="ECO:0000256" key="9">
    <source>
        <dbReference type="ARBA" id="ARBA00022777"/>
    </source>
</evidence>
<dbReference type="PROSITE" id="PS50885">
    <property type="entry name" value="HAMP"/>
    <property type="match status" value="1"/>
</dbReference>
<reference evidence="18 19" key="1">
    <citation type="submission" date="2020-08" db="EMBL/GenBank/DDBJ databases">
        <title>Genomic Encyclopedia of Type Strains, Phase IV (KMG-IV): sequencing the most valuable type-strain genomes for metagenomic binning, comparative biology and taxonomic classification.</title>
        <authorList>
            <person name="Goeker M."/>
        </authorList>
    </citation>
    <scope>NUCLEOTIDE SEQUENCE [LARGE SCALE GENOMIC DNA]</scope>
    <source>
        <strain evidence="18 19">DSM 24696</strain>
    </source>
</reference>
<evidence type="ECO:0000256" key="6">
    <source>
        <dbReference type="ARBA" id="ARBA00022679"/>
    </source>
</evidence>
<dbReference type="Gene3D" id="1.10.287.130">
    <property type="match status" value="1"/>
</dbReference>
<evidence type="ECO:0000256" key="1">
    <source>
        <dbReference type="ARBA" id="ARBA00000085"/>
    </source>
</evidence>
<evidence type="ECO:0000313" key="18">
    <source>
        <dbReference type="EMBL" id="MBB5173320.1"/>
    </source>
</evidence>
<evidence type="ECO:0000256" key="7">
    <source>
        <dbReference type="ARBA" id="ARBA00022692"/>
    </source>
</evidence>
<evidence type="ECO:0000256" key="4">
    <source>
        <dbReference type="ARBA" id="ARBA00022475"/>
    </source>
</evidence>
<evidence type="ECO:0000256" key="5">
    <source>
        <dbReference type="ARBA" id="ARBA00022553"/>
    </source>
</evidence>
<keyword evidence="11 14" id="KW-1133">Transmembrane helix</keyword>
<dbReference type="SUPFAM" id="SSF55785">
    <property type="entry name" value="PYP-like sensor domain (PAS domain)"/>
    <property type="match status" value="1"/>
</dbReference>
<dbReference type="InterPro" id="IPR000014">
    <property type="entry name" value="PAS"/>
</dbReference>
<dbReference type="InterPro" id="IPR036097">
    <property type="entry name" value="HisK_dim/P_sf"/>
</dbReference>
<dbReference type="InterPro" id="IPR003594">
    <property type="entry name" value="HATPase_dom"/>
</dbReference>
<gene>
    <name evidence="18" type="ORF">HNQ41_001489</name>
</gene>
<dbReference type="InterPro" id="IPR003661">
    <property type="entry name" value="HisK_dim/P_dom"/>
</dbReference>
<comment type="caution">
    <text evidence="18">The sequence shown here is derived from an EMBL/GenBank/DDBJ whole genome shotgun (WGS) entry which is preliminary data.</text>
</comment>
<keyword evidence="7 14" id="KW-0812">Transmembrane</keyword>
<evidence type="ECO:0000259" key="16">
    <source>
        <dbReference type="PROSITE" id="PS50113"/>
    </source>
</evidence>
<evidence type="ECO:0000256" key="12">
    <source>
        <dbReference type="ARBA" id="ARBA00023012"/>
    </source>
</evidence>
<evidence type="ECO:0000256" key="11">
    <source>
        <dbReference type="ARBA" id="ARBA00022989"/>
    </source>
</evidence>
<dbReference type="InterPro" id="IPR000700">
    <property type="entry name" value="PAS-assoc_C"/>
</dbReference>
<dbReference type="InterPro" id="IPR035965">
    <property type="entry name" value="PAS-like_dom_sf"/>
</dbReference>
<evidence type="ECO:0000256" key="2">
    <source>
        <dbReference type="ARBA" id="ARBA00004651"/>
    </source>
</evidence>
<dbReference type="SUPFAM" id="SSF55874">
    <property type="entry name" value="ATPase domain of HSP90 chaperone/DNA topoisomerase II/histidine kinase"/>
    <property type="match status" value="1"/>
</dbReference>
<protein>
    <recommendedName>
        <fullName evidence="3">histidine kinase</fullName>
        <ecNumber evidence="3">2.7.13.3</ecNumber>
    </recommendedName>
</protein>
<accession>A0A840QPM6</accession>
<dbReference type="PANTHER" id="PTHR43065">
    <property type="entry name" value="SENSOR HISTIDINE KINASE"/>
    <property type="match status" value="1"/>
</dbReference>
<name>A0A840QPM6_9BACI</name>
<dbReference type="PANTHER" id="PTHR43065:SF10">
    <property type="entry name" value="PEROXIDE STRESS-ACTIVATED HISTIDINE KINASE MAK3"/>
    <property type="match status" value="1"/>
</dbReference>
<evidence type="ECO:0000256" key="14">
    <source>
        <dbReference type="SAM" id="Phobius"/>
    </source>
</evidence>
<evidence type="ECO:0000259" key="17">
    <source>
        <dbReference type="PROSITE" id="PS50885"/>
    </source>
</evidence>
<dbReference type="Pfam" id="PF02743">
    <property type="entry name" value="dCache_1"/>
    <property type="match status" value="1"/>
</dbReference>
<organism evidence="18 19">
    <name type="scientific">Texcoconibacillus texcoconensis</name>
    <dbReference type="NCBI Taxonomy" id="1095777"/>
    <lineage>
        <taxon>Bacteria</taxon>
        <taxon>Bacillati</taxon>
        <taxon>Bacillota</taxon>
        <taxon>Bacilli</taxon>
        <taxon>Bacillales</taxon>
        <taxon>Bacillaceae</taxon>
        <taxon>Texcoconibacillus</taxon>
    </lineage>
</organism>
<dbReference type="InterPro" id="IPR013656">
    <property type="entry name" value="PAS_4"/>
</dbReference>
<keyword evidence="4" id="KW-1003">Cell membrane</keyword>
<dbReference type="SUPFAM" id="SSF47384">
    <property type="entry name" value="Homodimeric domain of signal transducing histidine kinase"/>
    <property type="match status" value="1"/>
</dbReference>
<dbReference type="InterPro" id="IPR003660">
    <property type="entry name" value="HAMP_dom"/>
</dbReference>
<dbReference type="InterPro" id="IPR004358">
    <property type="entry name" value="Sig_transdc_His_kin-like_C"/>
</dbReference>
<dbReference type="Pfam" id="PF00512">
    <property type="entry name" value="HisKA"/>
    <property type="match status" value="1"/>
</dbReference>
<evidence type="ECO:0000256" key="13">
    <source>
        <dbReference type="ARBA" id="ARBA00023136"/>
    </source>
</evidence>
<evidence type="ECO:0000256" key="8">
    <source>
        <dbReference type="ARBA" id="ARBA00022741"/>
    </source>
</evidence>
<proteinExistence type="predicted"/>
<keyword evidence="6" id="KW-0808">Transferase</keyword>
<dbReference type="CDD" id="cd00082">
    <property type="entry name" value="HisKA"/>
    <property type="match status" value="1"/>
</dbReference>
<dbReference type="PRINTS" id="PR00344">
    <property type="entry name" value="BCTRLSENSOR"/>
</dbReference>
<dbReference type="NCBIfam" id="TIGR00229">
    <property type="entry name" value="sensory_box"/>
    <property type="match status" value="1"/>
</dbReference>
<dbReference type="Gene3D" id="3.30.450.20">
    <property type="entry name" value="PAS domain"/>
    <property type="match status" value="2"/>
</dbReference>
<dbReference type="GO" id="GO:0000155">
    <property type="term" value="F:phosphorelay sensor kinase activity"/>
    <property type="evidence" value="ECO:0007669"/>
    <property type="project" value="InterPro"/>
</dbReference>
<dbReference type="Gene3D" id="6.10.340.10">
    <property type="match status" value="1"/>
</dbReference>
<comment type="subcellular location">
    <subcellularLocation>
        <location evidence="2">Cell membrane</location>
        <topology evidence="2">Multi-pass membrane protein</topology>
    </subcellularLocation>
</comment>
<dbReference type="AlphaFoldDB" id="A0A840QPM6"/>
<keyword evidence="9" id="KW-0418">Kinase</keyword>
<dbReference type="Pfam" id="PF08448">
    <property type="entry name" value="PAS_4"/>
    <property type="match status" value="1"/>
</dbReference>
<dbReference type="EMBL" id="JACHHB010000005">
    <property type="protein sequence ID" value="MBB5173320.1"/>
    <property type="molecule type" value="Genomic_DNA"/>
</dbReference>
<evidence type="ECO:0000256" key="3">
    <source>
        <dbReference type="ARBA" id="ARBA00012438"/>
    </source>
</evidence>
<dbReference type="PROSITE" id="PS50113">
    <property type="entry name" value="PAC"/>
    <property type="match status" value="1"/>
</dbReference>